<evidence type="ECO:0000313" key="2">
    <source>
        <dbReference type="EMBL" id="AVX04719.1"/>
    </source>
</evidence>
<dbReference type="Proteomes" id="UP000258927">
    <property type="component" value="Chromosome"/>
</dbReference>
<keyword evidence="3" id="KW-1185">Reference proteome</keyword>
<dbReference type="InterPro" id="IPR011990">
    <property type="entry name" value="TPR-like_helical_dom_sf"/>
</dbReference>
<accession>A0A2R4MFR7</accession>
<name>A0A2R4MFR7_9HYPH</name>
<dbReference type="KEGG" id="mmyr:MXMO3_02200"/>
<sequence length="263" mass="28354">MQIFSANLIGMVRATFVALILSTCSAFAQDEAADILSVFGQFDTDVSNENLLAALEDAAEAGQPIALWRLGVMYENGEGVAPDRTKAFQYFSQLADGHADTPPKSLEADIVAQSFLKVGEYYREGVPDAGVPANDDLSRKLWLHAASYFGDPEAQFKVGQLYLDEDELGYSPLQSARWLALASRKGHAAAQATLGNLMFNGEGIPADPIEGLMWLTVADRNAQGTEDEPWIAELFDQAVSIASQDEREQAIAAADSLGNRFGG</sequence>
<evidence type="ECO:0008006" key="4">
    <source>
        <dbReference type="Google" id="ProtNLM"/>
    </source>
</evidence>
<protein>
    <recommendedName>
        <fullName evidence="4">Secretory immunoglobulin A-binding protein EsiB</fullName>
    </recommendedName>
</protein>
<dbReference type="SUPFAM" id="SSF81901">
    <property type="entry name" value="HCP-like"/>
    <property type="match status" value="1"/>
</dbReference>
<dbReference type="PANTHER" id="PTHR11102">
    <property type="entry name" value="SEL-1-LIKE PROTEIN"/>
    <property type="match status" value="1"/>
</dbReference>
<reference evidence="2 3" key="1">
    <citation type="submission" date="2017-05" db="EMBL/GenBank/DDBJ databases">
        <title>Genome Analysis of Maritalea myrionectae HL2708#5.</title>
        <authorList>
            <consortium name="Cotde Inc.-PKNU"/>
            <person name="Jang D."/>
            <person name="Oh H.-M."/>
        </authorList>
    </citation>
    <scope>NUCLEOTIDE SEQUENCE [LARGE SCALE GENOMIC DNA]</scope>
    <source>
        <strain evidence="2 3">HL2708#5</strain>
    </source>
</reference>
<proteinExistence type="predicted"/>
<dbReference type="PANTHER" id="PTHR11102:SF160">
    <property type="entry name" value="ERAD-ASSOCIATED E3 UBIQUITIN-PROTEIN LIGASE COMPONENT HRD3"/>
    <property type="match status" value="1"/>
</dbReference>
<dbReference type="EMBL" id="CP021330">
    <property type="protein sequence ID" value="AVX04719.1"/>
    <property type="molecule type" value="Genomic_DNA"/>
</dbReference>
<dbReference type="STRING" id="1122213.GCA_000423365_02519"/>
<evidence type="ECO:0000256" key="1">
    <source>
        <dbReference type="SAM" id="SignalP"/>
    </source>
</evidence>
<gene>
    <name evidence="2" type="ORF">MXMO3_02200</name>
</gene>
<dbReference type="Pfam" id="PF08238">
    <property type="entry name" value="Sel1"/>
    <property type="match status" value="4"/>
</dbReference>
<dbReference type="AlphaFoldDB" id="A0A2R4MFR7"/>
<feature type="chain" id="PRO_5015342594" description="Secretory immunoglobulin A-binding protein EsiB" evidence="1">
    <location>
        <begin position="29"/>
        <end position="263"/>
    </location>
</feature>
<dbReference type="InterPro" id="IPR050767">
    <property type="entry name" value="Sel1_AlgK"/>
</dbReference>
<dbReference type="SMART" id="SM00671">
    <property type="entry name" value="SEL1"/>
    <property type="match status" value="4"/>
</dbReference>
<dbReference type="InterPro" id="IPR006597">
    <property type="entry name" value="Sel1-like"/>
</dbReference>
<feature type="signal peptide" evidence="1">
    <location>
        <begin position="1"/>
        <end position="28"/>
    </location>
</feature>
<evidence type="ECO:0000313" key="3">
    <source>
        <dbReference type="Proteomes" id="UP000258927"/>
    </source>
</evidence>
<keyword evidence="1" id="KW-0732">Signal</keyword>
<organism evidence="2 3">
    <name type="scientific">Maritalea myrionectae</name>
    <dbReference type="NCBI Taxonomy" id="454601"/>
    <lineage>
        <taxon>Bacteria</taxon>
        <taxon>Pseudomonadati</taxon>
        <taxon>Pseudomonadota</taxon>
        <taxon>Alphaproteobacteria</taxon>
        <taxon>Hyphomicrobiales</taxon>
        <taxon>Devosiaceae</taxon>
        <taxon>Maritalea</taxon>
    </lineage>
</organism>
<dbReference type="RefSeq" id="WP_051213802.1">
    <property type="nucleotide sequence ID" value="NZ_CP021330.1"/>
</dbReference>
<dbReference type="Gene3D" id="1.25.40.10">
    <property type="entry name" value="Tetratricopeptide repeat domain"/>
    <property type="match status" value="2"/>
</dbReference>